<dbReference type="PANTHER" id="PTHR42078">
    <property type="entry name" value="GLUCAN 1, 4-ALPHA-GLUCOSIDASE"/>
    <property type="match status" value="1"/>
</dbReference>
<feature type="transmembrane region" description="Helical" evidence="2">
    <location>
        <begin position="299"/>
        <end position="323"/>
    </location>
</feature>
<evidence type="ECO:0000256" key="2">
    <source>
        <dbReference type="SAM" id="Phobius"/>
    </source>
</evidence>
<protein>
    <recommendedName>
        <fullName evidence="3">DUF7820 domain-containing protein</fullName>
    </recommendedName>
</protein>
<evidence type="ECO:0000256" key="1">
    <source>
        <dbReference type="SAM" id="MobiDB-lite"/>
    </source>
</evidence>
<feature type="region of interest" description="Disordered" evidence="1">
    <location>
        <begin position="35"/>
        <end position="134"/>
    </location>
</feature>
<evidence type="ECO:0000313" key="4">
    <source>
        <dbReference type="EMBL" id="KIV79292.1"/>
    </source>
</evidence>
<dbReference type="InterPro" id="IPR056722">
    <property type="entry name" value="DUF7820"/>
</dbReference>
<sequence>MARRPPTLGSLSMEENNTLRRLSIEIPDPNIFSDEYAVDPFDNPADHSPVDSIDSRPEQLNLSSDLRHRSPSINQSSISERHHPTPRLADPHRAISFSSRSMADTQRTLSTSSRLSIPRSQSPYRGPTAPSQPYGMYPQVTRASSIASESTIRPVERPFLSHTAPEHPYSMYPQNTVPEEDLDPDTQVPLGFPVLGLHSGSNSTGDDVGDIVGSDGHVEQLPPYSRYADNVIAKGDMARLEAATTMQHSGSVSPVQPAVSPASDVELTTVGAGAPMEEIARKEGFVQKKLKRSCCGLPLWVWLILILVVCLAAVLGGVIGGVVGNQKGAQSAASATTTVWLDADPASTGPSTPSCPTGHWTIPLNNTEQVGSCVVGGAPQSVWDCMDFAKLGLNIFESGQNGSHPGPPLSVVFDDYSLTPQLFRYGPQPPDFNGSAFVLKPFNDKDDDQLGIALFFSVLFDKVNILPGYVLDPPSMGSKRSVPAAELVERDPNWMGTYLSVGDKPWYCFWNSTISEFWIFLDENADGTSTTNATITSSSGMPTSTSSSSSPPTSAAYTTSPPTAIPLPATQIGTSPTTATSATSSDGYWNGQKMRRSAASGNGSTSFPKLVKMLEKRKPGQNVQPYCQQMQVLWDWQIVPIPTVQTIAIEESETTQSAKPTATSGGSRLAIRKRDATPEVGSNCICEWFSI</sequence>
<feature type="region of interest" description="Disordered" evidence="1">
    <location>
        <begin position="532"/>
        <end position="562"/>
    </location>
</feature>
<feature type="domain" description="DUF7820" evidence="3">
    <location>
        <begin position="336"/>
        <end position="690"/>
    </location>
</feature>
<dbReference type="OrthoDB" id="514070at2759"/>
<keyword evidence="2" id="KW-0472">Membrane</keyword>
<evidence type="ECO:0000259" key="3">
    <source>
        <dbReference type="Pfam" id="PF25130"/>
    </source>
</evidence>
<dbReference type="AlphaFoldDB" id="A0A0D1Y8Q3"/>
<dbReference type="PANTHER" id="PTHR42078:SF1">
    <property type="entry name" value="GLUCAN 1, 4-ALPHA-GLUCOSIDASE"/>
    <property type="match status" value="1"/>
</dbReference>
<organism evidence="4 5">
    <name type="scientific">Exophiala sideris</name>
    <dbReference type="NCBI Taxonomy" id="1016849"/>
    <lineage>
        <taxon>Eukaryota</taxon>
        <taxon>Fungi</taxon>
        <taxon>Dikarya</taxon>
        <taxon>Ascomycota</taxon>
        <taxon>Pezizomycotina</taxon>
        <taxon>Eurotiomycetes</taxon>
        <taxon>Chaetothyriomycetidae</taxon>
        <taxon>Chaetothyriales</taxon>
        <taxon>Herpotrichiellaceae</taxon>
        <taxon>Exophiala</taxon>
    </lineage>
</organism>
<dbReference type="STRING" id="1016849.A0A0D1Y8Q3"/>
<dbReference type="HOGENOM" id="CLU_011816_1_0_1"/>
<feature type="compositionally biased region" description="Basic and acidic residues" evidence="1">
    <location>
        <begin position="79"/>
        <end position="93"/>
    </location>
</feature>
<dbReference type="Pfam" id="PF25130">
    <property type="entry name" value="DUF7820"/>
    <property type="match status" value="1"/>
</dbReference>
<keyword evidence="2" id="KW-0812">Transmembrane</keyword>
<feature type="compositionally biased region" description="Low complexity" evidence="1">
    <location>
        <begin position="105"/>
        <end position="123"/>
    </location>
</feature>
<name>A0A0D1Y8Q3_9EURO</name>
<evidence type="ECO:0000313" key="5">
    <source>
        <dbReference type="Proteomes" id="UP000053599"/>
    </source>
</evidence>
<dbReference type="EMBL" id="KN846953">
    <property type="protein sequence ID" value="KIV79292.1"/>
    <property type="molecule type" value="Genomic_DNA"/>
</dbReference>
<dbReference type="Proteomes" id="UP000053599">
    <property type="component" value="Unassembled WGS sequence"/>
</dbReference>
<feature type="compositionally biased region" description="Basic and acidic residues" evidence="1">
    <location>
        <begin position="44"/>
        <end position="57"/>
    </location>
</feature>
<keyword evidence="2" id="KW-1133">Transmembrane helix</keyword>
<gene>
    <name evidence="4" type="ORF">PV11_06860</name>
</gene>
<accession>A0A0D1Y8Q3</accession>
<reference evidence="4 5" key="1">
    <citation type="submission" date="2015-01" db="EMBL/GenBank/DDBJ databases">
        <title>The Genome Sequence of Exophiala sideris CBS121828.</title>
        <authorList>
            <consortium name="The Broad Institute Genomics Platform"/>
            <person name="Cuomo C."/>
            <person name="de Hoog S."/>
            <person name="Gorbushina A."/>
            <person name="Stielow B."/>
            <person name="Teixiera M."/>
            <person name="Abouelleil A."/>
            <person name="Chapman S.B."/>
            <person name="Priest M."/>
            <person name="Young S.K."/>
            <person name="Wortman J."/>
            <person name="Nusbaum C."/>
            <person name="Birren B."/>
        </authorList>
    </citation>
    <scope>NUCLEOTIDE SEQUENCE [LARGE SCALE GENOMIC DNA]</scope>
    <source>
        <strain evidence="4 5">CBS 121828</strain>
    </source>
</reference>
<proteinExistence type="predicted"/>